<dbReference type="PANTHER" id="PTHR12788:SF10">
    <property type="entry name" value="PROTEIN-TYROSINE SULFOTRANSFERASE"/>
    <property type="match status" value="1"/>
</dbReference>
<dbReference type="Proteomes" id="UP000650628">
    <property type="component" value="Unassembled WGS sequence"/>
</dbReference>
<organism evidence="2 3">
    <name type="scientific">Planotetraspora mira</name>
    <dbReference type="NCBI Taxonomy" id="58121"/>
    <lineage>
        <taxon>Bacteria</taxon>
        <taxon>Bacillati</taxon>
        <taxon>Actinomycetota</taxon>
        <taxon>Actinomycetes</taxon>
        <taxon>Streptosporangiales</taxon>
        <taxon>Streptosporangiaceae</taxon>
        <taxon>Planotetraspora</taxon>
    </lineage>
</organism>
<dbReference type="Gene3D" id="3.40.50.300">
    <property type="entry name" value="P-loop containing nucleotide triphosphate hydrolases"/>
    <property type="match status" value="1"/>
</dbReference>
<dbReference type="AlphaFoldDB" id="A0A8J3X4A0"/>
<keyword evidence="1" id="KW-0808">Transferase</keyword>
<dbReference type="GO" id="GO:0008476">
    <property type="term" value="F:protein-tyrosine sulfotransferase activity"/>
    <property type="evidence" value="ECO:0007669"/>
    <property type="project" value="InterPro"/>
</dbReference>
<evidence type="ECO:0000313" key="3">
    <source>
        <dbReference type="Proteomes" id="UP000650628"/>
    </source>
</evidence>
<evidence type="ECO:0008006" key="4">
    <source>
        <dbReference type="Google" id="ProtNLM"/>
    </source>
</evidence>
<gene>
    <name evidence="2" type="ORF">Pmi06nite_07320</name>
</gene>
<reference evidence="2 3" key="1">
    <citation type="submission" date="2021-01" db="EMBL/GenBank/DDBJ databases">
        <title>Whole genome shotgun sequence of Planotetraspora mira NBRC 15435.</title>
        <authorList>
            <person name="Komaki H."/>
            <person name="Tamura T."/>
        </authorList>
    </citation>
    <scope>NUCLEOTIDE SEQUENCE [LARGE SCALE GENOMIC DNA]</scope>
    <source>
        <strain evidence="2 3">NBRC 15435</strain>
    </source>
</reference>
<proteinExistence type="predicted"/>
<name>A0A8J3X4A0_9ACTN</name>
<dbReference type="RefSeq" id="WP_203951380.1">
    <property type="nucleotide sequence ID" value="NZ_BOOO01000004.1"/>
</dbReference>
<protein>
    <recommendedName>
        <fullName evidence="4">Sulfotransferase</fullName>
    </recommendedName>
</protein>
<dbReference type="InterPro" id="IPR027417">
    <property type="entry name" value="P-loop_NTPase"/>
</dbReference>
<evidence type="ECO:0000256" key="1">
    <source>
        <dbReference type="ARBA" id="ARBA00022679"/>
    </source>
</evidence>
<comment type="caution">
    <text evidence="2">The sequence shown here is derived from an EMBL/GenBank/DDBJ whole genome shotgun (WGS) entry which is preliminary data.</text>
</comment>
<keyword evidence="3" id="KW-1185">Reference proteome</keyword>
<evidence type="ECO:0000313" key="2">
    <source>
        <dbReference type="EMBL" id="GII27290.1"/>
    </source>
</evidence>
<dbReference type="PANTHER" id="PTHR12788">
    <property type="entry name" value="PROTEIN-TYROSINE SULFOTRANSFERASE 2"/>
    <property type="match status" value="1"/>
</dbReference>
<dbReference type="EMBL" id="BOOO01000004">
    <property type="protein sequence ID" value="GII27290.1"/>
    <property type="molecule type" value="Genomic_DNA"/>
</dbReference>
<dbReference type="SUPFAM" id="SSF52540">
    <property type="entry name" value="P-loop containing nucleoside triphosphate hydrolases"/>
    <property type="match status" value="1"/>
</dbReference>
<dbReference type="Pfam" id="PF13469">
    <property type="entry name" value="Sulfotransfer_3"/>
    <property type="match status" value="1"/>
</dbReference>
<dbReference type="InterPro" id="IPR026634">
    <property type="entry name" value="TPST-like"/>
</dbReference>
<accession>A0A8J3X4A0</accession>
<sequence length="289" mass="32995">MLDFLIGTGRCGSTLVHDVIARHPDASFVSNVDDRWRRVPALIRPLNGVIYRRMPTGSRVKWLRPSEGYAALSREVSPTVVNPFRDLVAADASPWLANRLRSFFESRGATAPGRHFVHKFTLWPRASFLHAVFPEARFVHIVRDGRAVANSLLQMPWWSGHLGPSRWELGTLPEGYAQEWDREGRSLAHLAGIGWKLLIDAFEVARTAVPPDLWLEVRYEDLLADPRKHMDIILEFLGLPWTQGFERGFARQEFSPGRADAFRRNLAPKQLALLERSLASRLQRYGYHV</sequence>